<evidence type="ECO:0000313" key="3">
    <source>
        <dbReference type="Proteomes" id="UP000198211"/>
    </source>
</evidence>
<feature type="transmembrane region" description="Helical" evidence="1">
    <location>
        <begin position="57"/>
        <end position="77"/>
    </location>
</feature>
<evidence type="ECO:0008006" key="4">
    <source>
        <dbReference type="Google" id="ProtNLM"/>
    </source>
</evidence>
<keyword evidence="3" id="KW-1185">Reference proteome</keyword>
<feature type="transmembrane region" description="Helical" evidence="1">
    <location>
        <begin position="20"/>
        <end position="45"/>
    </location>
</feature>
<feature type="transmembrane region" description="Helical" evidence="1">
    <location>
        <begin position="648"/>
        <end position="667"/>
    </location>
</feature>
<proteinExistence type="predicted"/>
<dbReference type="OrthoDB" id="164578at2759"/>
<accession>A0A225W4Q0</accession>
<keyword evidence="1" id="KW-0812">Transmembrane</keyword>
<keyword evidence="1" id="KW-1133">Transmembrane helix</keyword>
<dbReference type="AlphaFoldDB" id="A0A225W4Q0"/>
<protein>
    <recommendedName>
        <fullName evidence="4">Transmembrane protein</fullName>
    </recommendedName>
</protein>
<dbReference type="EMBL" id="NBNE01001811">
    <property type="protein sequence ID" value="OWZ12552.1"/>
    <property type="molecule type" value="Genomic_DNA"/>
</dbReference>
<comment type="caution">
    <text evidence="2">The sequence shown here is derived from an EMBL/GenBank/DDBJ whole genome shotgun (WGS) entry which is preliminary data.</text>
</comment>
<sequence>MDEEGQKRLLDKYNSISGSLTVLLMKPLDVLLSMLVGVAVLCFATDYTIHHKQRSKYVVLGAIGIVGYLLNTGLSALNMQVSPGDIYPTILSSDLIVENANVDSQPLTADGMLTTTLDSKFRESTPGNSILNTIMRTLLVPTEEVPTWCNQTDDYSYPFKNVIASYGFPVRSWQLRALSSALEPTATLTIPMTAAISDLPSDKELPMNVSIATNLAVYALVVSNTFLGWWGSSDDVWSQYSGGYESVNKSVPLVMAEYLNLTAPSSATSTFVGNFYNVSVDYFNKAENASTTDNLAKLEFSHLDLSDTVVFDALTIDIPLQKRGIQEDNSSSSNPFYQSMFESLCNREACLMPELKECTADGSTTTIYPRVQALAICLNEEGSEDLTVDFSYFNQDEVMQSCKQRSNTSMIVVSVGKRIVGDAFEEDPTGANPIGRVVNARMVYSITIGRLSWEVENLASVYDATCASEGGCNGIRFPLEKAENATSADFLLVGDNGILMSLLSPINMNLWWFSGFSVGASQWKILASTVEETRGAALRTETRPALITLPRNFDRVNTSLTEYMNETGWENCEMPIDRHIHHVEKNHLYIEHSLQPAYTAGLYFIFQNGMVLEQLPSNASVYAAKTSLAFSGNFQDMHVQASIPLTNMLLTVAGCIIVLAGGIFIALSARRGEGFLFEHNSASVATEAIADHGKFPPFMLQVYLRDNSMANAEEPALSSLRVGNVVFVDKINETKQFVVGANGDTSTRL</sequence>
<gene>
    <name evidence="2" type="ORF">PHMEG_00014260</name>
</gene>
<keyword evidence="1" id="KW-0472">Membrane</keyword>
<dbReference type="Proteomes" id="UP000198211">
    <property type="component" value="Unassembled WGS sequence"/>
</dbReference>
<organism evidence="2 3">
    <name type="scientific">Phytophthora megakarya</name>
    <dbReference type="NCBI Taxonomy" id="4795"/>
    <lineage>
        <taxon>Eukaryota</taxon>
        <taxon>Sar</taxon>
        <taxon>Stramenopiles</taxon>
        <taxon>Oomycota</taxon>
        <taxon>Peronosporomycetes</taxon>
        <taxon>Peronosporales</taxon>
        <taxon>Peronosporaceae</taxon>
        <taxon>Phytophthora</taxon>
    </lineage>
</organism>
<reference evidence="3" key="1">
    <citation type="submission" date="2017-03" db="EMBL/GenBank/DDBJ databases">
        <title>Phytopthora megakarya and P. palmivora, two closely related causual agents of cacao black pod achieved similar genome size and gene model numbers by different mechanisms.</title>
        <authorList>
            <person name="Ali S."/>
            <person name="Shao J."/>
            <person name="Larry D.J."/>
            <person name="Kronmiller B."/>
            <person name="Shen D."/>
            <person name="Strem M.D."/>
            <person name="Melnick R.L."/>
            <person name="Guiltinan M.J."/>
            <person name="Tyler B.M."/>
            <person name="Meinhardt L.W."/>
            <person name="Bailey B.A."/>
        </authorList>
    </citation>
    <scope>NUCLEOTIDE SEQUENCE [LARGE SCALE GENOMIC DNA]</scope>
    <source>
        <strain evidence="3">zdho120</strain>
    </source>
</reference>
<name>A0A225W4Q0_9STRA</name>
<evidence type="ECO:0000313" key="2">
    <source>
        <dbReference type="EMBL" id="OWZ12552.1"/>
    </source>
</evidence>
<evidence type="ECO:0000256" key="1">
    <source>
        <dbReference type="SAM" id="Phobius"/>
    </source>
</evidence>